<feature type="disulfide bond" evidence="15">
    <location>
        <begin position="254"/>
        <end position="269"/>
    </location>
</feature>
<feature type="disulfide bond" evidence="15">
    <location>
        <begin position="172"/>
        <end position="187"/>
    </location>
</feature>
<evidence type="ECO:0000313" key="21">
    <source>
        <dbReference type="EMBL" id="PVD22771.1"/>
    </source>
</evidence>
<feature type="disulfide bond" evidence="15">
    <location>
        <begin position="280"/>
        <end position="298"/>
    </location>
</feature>
<dbReference type="SUPFAM" id="SSF63825">
    <property type="entry name" value="YWTD domain"/>
    <property type="match status" value="1"/>
</dbReference>
<proteinExistence type="predicted"/>
<dbReference type="FunFam" id="2.120.10.30:FF:000008">
    <property type="entry name" value="Low-density lipoprotein receptor-related protein 4"/>
    <property type="match status" value="1"/>
</dbReference>
<dbReference type="STRING" id="400727.A0A2T7NNM0"/>
<feature type="disulfide bond" evidence="15">
    <location>
        <begin position="121"/>
        <end position="139"/>
    </location>
</feature>
<keyword evidence="11 14" id="KW-1015">Disulfide bond</keyword>
<feature type="disulfide bond" evidence="15">
    <location>
        <begin position="33"/>
        <end position="45"/>
    </location>
</feature>
<evidence type="ECO:0000256" key="11">
    <source>
        <dbReference type="ARBA" id="ARBA00023157"/>
    </source>
</evidence>
<evidence type="ECO:0000259" key="20">
    <source>
        <dbReference type="PROSITE" id="PS50026"/>
    </source>
</evidence>
<evidence type="ECO:0000256" key="8">
    <source>
        <dbReference type="ARBA" id="ARBA00022837"/>
    </source>
</evidence>
<feature type="repeat" description="LDL-receptor class B" evidence="16">
    <location>
        <begin position="617"/>
        <end position="661"/>
    </location>
</feature>
<keyword evidence="8" id="KW-0106">Calcium</keyword>
<evidence type="ECO:0000256" key="6">
    <source>
        <dbReference type="ARBA" id="ARBA00022729"/>
    </source>
</evidence>
<gene>
    <name evidence="21" type="ORF">C0Q70_16027</name>
</gene>
<evidence type="ECO:0000256" key="12">
    <source>
        <dbReference type="ARBA" id="ARBA00023170"/>
    </source>
</evidence>
<dbReference type="SMART" id="SM00135">
    <property type="entry name" value="LY"/>
    <property type="match status" value="5"/>
</dbReference>
<dbReference type="FunFam" id="4.10.400.10:FF:000045">
    <property type="entry name" value="Low-density lipoprotein receptor-related protein 2"/>
    <property type="match status" value="1"/>
</dbReference>
<dbReference type="PROSITE" id="PS01209">
    <property type="entry name" value="LDLRA_1"/>
    <property type="match status" value="3"/>
</dbReference>
<dbReference type="InterPro" id="IPR018097">
    <property type="entry name" value="EGF_Ca-bd_CS"/>
</dbReference>
<dbReference type="InterPro" id="IPR001881">
    <property type="entry name" value="EGF-like_Ca-bd_dom"/>
</dbReference>
<organism evidence="21 22">
    <name type="scientific">Pomacea canaliculata</name>
    <name type="common">Golden apple snail</name>
    <dbReference type="NCBI Taxonomy" id="400727"/>
    <lineage>
        <taxon>Eukaryota</taxon>
        <taxon>Metazoa</taxon>
        <taxon>Spiralia</taxon>
        <taxon>Lophotrochozoa</taxon>
        <taxon>Mollusca</taxon>
        <taxon>Gastropoda</taxon>
        <taxon>Caenogastropoda</taxon>
        <taxon>Architaenioglossa</taxon>
        <taxon>Ampullarioidea</taxon>
        <taxon>Ampullariidae</taxon>
        <taxon>Pomacea</taxon>
    </lineage>
</organism>
<keyword evidence="12" id="KW-0675">Receptor</keyword>
<dbReference type="InterPro" id="IPR011042">
    <property type="entry name" value="6-blade_b-propeller_TolB-like"/>
</dbReference>
<dbReference type="PROSITE" id="PS01186">
    <property type="entry name" value="EGF_2"/>
    <property type="match status" value="1"/>
</dbReference>
<dbReference type="SMART" id="SM00179">
    <property type="entry name" value="EGF_CA"/>
    <property type="match status" value="2"/>
</dbReference>
<dbReference type="Pfam" id="PF14670">
    <property type="entry name" value="FXa_inhibition"/>
    <property type="match status" value="2"/>
</dbReference>
<dbReference type="InterPro" id="IPR009030">
    <property type="entry name" value="Growth_fac_rcpt_cys_sf"/>
</dbReference>
<dbReference type="GO" id="GO:0043235">
    <property type="term" value="C:receptor complex"/>
    <property type="evidence" value="ECO:0007669"/>
    <property type="project" value="TreeGrafter"/>
</dbReference>
<dbReference type="FunFam" id="4.10.400.10:FF:000034">
    <property type="entry name" value="Low-density lipoprotein receptor-related protein 2"/>
    <property type="match status" value="1"/>
</dbReference>
<feature type="disulfide bond" evidence="14">
    <location>
        <begin position="403"/>
        <end position="413"/>
    </location>
</feature>
<evidence type="ECO:0000256" key="2">
    <source>
        <dbReference type="ARBA" id="ARBA00022475"/>
    </source>
</evidence>
<comment type="caution">
    <text evidence="14">Lacks conserved residue(s) required for the propagation of feature annotation.</text>
</comment>
<dbReference type="PANTHER" id="PTHR22722">
    <property type="entry name" value="LOW-DENSITY LIPOPROTEIN RECEPTOR-RELATED PROTEIN 2-RELATED"/>
    <property type="match status" value="1"/>
</dbReference>
<evidence type="ECO:0000256" key="13">
    <source>
        <dbReference type="ARBA" id="ARBA00023180"/>
    </source>
</evidence>
<dbReference type="Gene3D" id="2.10.25.10">
    <property type="entry name" value="Laminin"/>
    <property type="match status" value="2"/>
</dbReference>
<dbReference type="FunFam" id="2.10.25.10:FF:000009">
    <property type="entry name" value="Low-density lipoprotein receptor isoform 1"/>
    <property type="match status" value="1"/>
</dbReference>
<evidence type="ECO:0000256" key="17">
    <source>
        <dbReference type="SAM" id="MobiDB-lite"/>
    </source>
</evidence>
<dbReference type="PRINTS" id="PR00261">
    <property type="entry name" value="LDLRECEPTOR"/>
</dbReference>
<feature type="repeat" description="LDL-receptor class B" evidence="16">
    <location>
        <begin position="487"/>
        <end position="529"/>
    </location>
</feature>
<feature type="signal peptide" evidence="19">
    <location>
        <begin position="1"/>
        <end position="23"/>
    </location>
</feature>
<dbReference type="Proteomes" id="UP000245119">
    <property type="component" value="Linkage Group LG10"/>
</dbReference>
<feature type="compositionally biased region" description="Low complexity" evidence="17">
    <location>
        <begin position="792"/>
        <end position="804"/>
    </location>
</feature>
<evidence type="ECO:0000256" key="3">
    <source>
        <dbReference type="ARBA" id="ARBA00022536"/>
    </source>
</evidence>
<feature type="disulfide bond" evidence="15">
    <location>
        <begin position="133"/>
        <end position="148"/>
    </location>
</feature>
<dbReference type="PROSITE" id="PS01187">
    <property type="entry name" value="EGF_CA"/>
    <property type="match status" value="1"/>
</dbReference>
<feature type="transmembrane region" description="Helical" evidence="18">
    <location>
        <begin position="831"/>
        <end position="854"/>
    </location>
</feature>
<feature type="compositionally biased region" description="Polar residues" evidence="17">
    <location>
        <begin position="888"/>
        <end position="900"/>
    </location>
</feature>
<feature type="disulfide bond" evidence="15">
    <location>
        <begin position="114"/>
        <end position="126"/>
    </location>
</feature>
<dbReference type="InterPro" id="IPR000742">
    <property type="entry name" value="EGF"/>
</dbReference>
<evidence type="ECO:0000256" key="4">
    <source>
        <dbReference type="ARBA" id="ARBA00022583"/>
    </source>
</evidence>
<dbReference type="CDD" id="cd00054">
    <property type="entry name" value="EGF_CA"/>
    <property type="match status" value="1"/>
</dbReference>
<feature type="disulfide bond" evidence="15">
    <location>
        <begin position="40"/>
        <end position="58"/>
    </location>
</feature>
<dbReference type="Pfam" id="PF07645">
    <property type="entry name" value="EGF_CA"/>
    <property type="match status" value="1"/>
</dbReference>
<evidence type="ECO:0000256" key="18">
    <source>
        <dbReference type="SAM" id="Phobius"/>
    </source>
</evidence>
<dbReference type="InterPro" id="IPR002172">
    <property type="entry name" value="LDrepeatLR_classA_rpt"/>
</dbReference>
<evidence type="ECO:0000313" key="22">
    <source>
        <dbReference type="Proteomes" id="UP000245119"/>
    </source>
</evidence>
<dbReference type="GO" id="GO:0016324">
    <property type="term" value="C:apical plasma membrane"/>
    <property type="evidence" value="ECO:0007669"/>
    <property type="project" value="TreeGrafter"/>
</dbReference>
<dbReference type="PROSITE" id="PS51120">
    <property type="entry name" value="LDLRB"/>
    <property type="match status" value="4"/>
</dbReference>
<evidence type="ECO:0000256" key="5">
    <source>
        <dbReference type="ARBA" id="ARBA00022692"/>
    </source>
</evidence>
<dbReference type="GO" id="GO:0006898">
    <property type="term" value="P:receptor-mediated endocytosis"/>
    <property type="evidence" value="ECO:0007669"/>
    <property type="project" value="TreeGrafter"/>
</dbReference>
<protein>
    <recommendedName>
        <fullName evidence="20">EGF-like domain-containing protein</fullName>
    </recommendedName>
</protein>
<feature type="compositionally biased region" description="Polar residues" evidence="17">
    <location>
        <begin position="768"/>
        <end position="791"/>
    </location>
</feature>
<dbReference type="EMBL" id="PZQS01000010">
    <property type="protein sequence ID" value="PVD22771.1"/>
    <property type="molecule type" value="Genomic_DNA"/>
</dbReference>
<comment type="subcellular location">
    <subcellularLocation>
        <location evidence="1">Cell membrane</location>
        <topology evidence="1">Single-pass type I membrane protein</topology>
    </subcellularLocation>
</comment>
<dbReference type="GO" id="GO:0005509">
    <property type="term" value="F:calcium ion binding"/>
    <property type="evidence" value="ECO:0007669"/>
    <property type="project" value="InterPro"/>
</dbReference>
<dbReference type="Pfam" id="PF00057">
    <property type="entry name" value="Ldl_recept_a"/>
    <property type="match status" value="8"/>
</dbReference>
<dbReference type="GO" id="GO:0042562">
    <property type="term" value="F:hormone binding"/>
    <property type="evidence" value="ECO:0007669"/>
    <property type="project" value="TreeGrafter"/>
</dbReference>
<keyword evidence="10 18" id="KW-0472">Membrane</keyword>
<sequence>MWRPSWKLLLALVALAVVDIVLASTDDENRAECTSTQFQCNNKHCISLAWRCDGDDDCHDGSDERNCPSVTCADSDFKCVNDSKCIPLRWKCDGAADCDDQSDEDTHLCSQVTCGQDQFMCSDGNCVINTWVCDGEKDCEDGLDEKQCNSTCHPNTEFTCADGQCIDIRWKCDTHHDCSDKSDEENCPNNTCGEFQFMCNNSHCIQSTWKCDGDEDCQDGSDEDNCFSTGGTCRKSEFQCKTLDLACIHNSWVCDGDFDCEDQSDEKHCNITCSSQDFLCEENYCIHNSLVCDGQNDCLNGSDERNCQETKKCANNTFDCHNNGEKCIDYSKVCDGRDDCGNYEDERNTKDKSPCRETNPCAEDNGGCSQICHRSPSGHICDCHRGFHLMANSTTKCVDINECEQPGVCSQICDNTHGSYKCSCLAGYTLTGHHVCKANEGEPELLLTDRKELRRYHLESNRYSLLLGDGNSNVSGATAIDYHFSANLIFWTDVSQEHIMRVNMETNQIDVVASENVKVPDGLAVDWVHGHLYWTDTGLDHIEVATLDGKMRKILINEGLDEPRAIVLDPENGFMYWTDWGMKAKIEKCGMNGKNRKVLIENDITWPNGLTIDYVSSRLYWIDAKIHMIVSTDLDGKNRQVILRGHQHLGHPFAITVFEDYLYWSDWPSESVRRYNKFGRRENVTTIAQGLEYPMDIHVYHKYRQHNYTNRCGNNNGGCEQFCLPDTESKSYTCECMNGYYISPDNKKKCLLEGTVVTTIKPVTKKPQISSSTLTPNQPPNKQVTEESGMNTVTTSATSTASTTLPKAPAGEQQNATEDVPVPQQEGTGQVAIIVIAVVVLVAVVFIGVGIFVYRRHRKRNIKSMNFDNPVYRKTTTDDQLIMEKAGSRQSLPASMQPLNPNEEMA</sequence>
<evidence type="ECO:0000256" key="10">
    <source>
        <dbReference type="ARBA" id="ARBA00023136"/>
    </source>
</evidence>
<dbReference type="PROSITE" id="PS00010">
    <property type="entry name" value="ASX_HYDROXYL"/>
    <property type="match status" value="1"/>
</dbReference>
<evidence type="ECO:0000256" key="15">
    <source>
        <dbReference type="PROSITE-ProRule" id="PRU00124"/>
    </source>
</evidence>
<keyword evidence="4" id="KW-0254">Endocytosis</keyword>
<dbReference type="InterPro" id="IPR049883">
    <property type="entry name" value="NOTCH1_EGF-like"/>
</dbReference>
<feature type="disulfide bond" evidence="15">
    <location>
        <begin position="192"/>
        <end position="204"/>
    </location>
</feature>
<keyword evidence="7" id="KW-0677">Repeat</keyword>
<reference evidence="21 22" key="1">
    <citation type="submission" date="2018-04" db="EMBL/GenBank/DDBJ databases">
        <title>The genome of golden apple snail Pomacea canaliculata provides insight into stress tolerance and invasive adaptation.</title>
        <authorList>
            <person name="Liu C."/>
            <person name="Liu B."/>
            <person name="Ren Y."/>
            <person name="Zhang Y."/>
            <person name="Wang H."/>
            <person name="Li S."/>
            <person name="Jiang F."/>
            <person name="Yin L."/>
            <person name="Zhang G."/>
            <person name="Qian W."/>
            <person name="Fan W."/>
        </authorList>
    </citation>
    <scope>NUCLEOTIDE SEQUENCE [LARGE SCALE GENOMIC DNA]</scope>
    <source>
        <strain evidence="21">SZHN2017</strain>
        <tissue evidence="21">Muscle</tissue>
    </source>
</reference>
<dbReference type="Gene3D" id="4.10.400.10">
    <property type="entry name" value="Low-density Lipoprotein Receptor"/>
    <property type="match status" value="8"/>
</dbReference>
<feature type="disulfide bond" evidence="15">
    <location>
        <begin position="211"/>
        <end position="226"/>
    </location>
</feature>
<dbReference type="InterPro" id="IPR000033">
    <property type="entry name" value="LDLR_classB_rpt"/>
</dbReference>
<keyword evidence="9 18" id="KW-1133">Transmembrane helix</keyword>
<dbReference type="SMART" id="SM00192">
    <property type="entry name" value="LDLa"/>
    <property type="match status" value="8"/>
</dbReference>
<comment type="caution">
    <text evidence="21">The sequence shown here is derived from an EMBL/GenBank/DDBJ whole genome shotgun (WGS) entry which is preliminary data.</text>
</comment>
<dbReference type="InterPro" id="IPR036055">
    <property type="entry name" value="LDL_receptor-like_sf"/>
</dbReference>
<feature type="disulfide bond" evidence="15">
    <location>
        <begin position="52"/>
        <end position="67"/>
    </location>
</feature>
<evidence type="ECO:0000256" key="14">
    <source>
        <dbReference type="PROSITE-ProRule" id="PRU00076"/>
    </source>
</evidence>
<dbReference type="InterPro" id="IPR051221">
    <property type="entry name" value="LDLR-related"/>
</dbReference>
<keyword evidence="2" id="KW-1003">Cell membrane</keyword>
<keyword evidence="22" id="KW-1185">Reference proteome</keyword>
<dbReference type="Gene3D" id="2.120.10.30">
    <property type="entry name" value="TolB, C-terminal domain"/>
    <property type="match status" value="1"/>
</dbReference>
<keyword evidence="5 18" id="KW-0812">Transmembrane</keyword>
<feature type="disulfide bond" evidence="15">
    <location>
        <begin position="273"/>
        <end position="285"/>
    </location>
</feature>
<evidence type="ECO:0000256" key="9">
    <source>
        <dbReference type="ARBA" id="ARBA00022989"/>
    </source>
</evidence>
<feature type="repeat" description="LDL-receptor class B" evidence="16">
    <location>
        <begin position="530"/>
        <end position="572"/>
    </location>
</feature>
<dbReference type="InterPro" id="IPR023415">
    <property type="entry name" value="LDLR_class-A_CS"/>
</dbReference>
<name>A0A2T7NNM0_POMCA</name>
<dbReference type="CDD" id="cd00112">
    <property type="entry name" value="LDLa"/>
    <property type="match status" value="7"/>
</dbReference>
<dbReference type="PROSITE" id="PS50068">
    <property type="entry name" value="LDLRA_2"/>
    <property type="match status" value="8"/>
</dbReference>
<evidence type="ECO:0000256" key="7">
    <source>
        <dbReference type="ARBA" id="ARBA00022737"/>
    </source>
</evidence>
<feature type="domain" description="EGF-like" evidence="20">
    <location>
        <begin position="399"/>
        <end position="437"/>
    </location>
</feature>
<dbReference type="SMART" id="SM00181">
    <property type="entry name" value="EGF"/>
    <property type="match status" value="3"/>
</dbReference>
<dbReference type="SUPFAM" id="SSF57424">
    <property type="entry name" value="LDL receptor-like module"/>
    <property type="match status" value="8"/>
</dbReference>
<dbReference type="PANTHER" id="PTHR22722:SF14">
    <property type="entry name" value="MEGALIN, ISOFORM A"/>
    <property type="match status" value="1"/>
</dbReference>
<keyword evidence="3 14" id="KW-0245">EGF-like domain</keyword>
<dbReference type="OrthoDB" id="5958943at2759"/>
<feature type="disulfide bond" evidence="15">
    <location>
        <begin position="160"/>
        <end position="178"/>
    </location>
</feature>
<feature type="disulfide bond" evidence="15">
    <location>
        <begin position="199"/>
        <end position="217"/>
    </location>
</feature>
<accession>A0A2T7NNM0</accession>
<dbReference type="SUPFAM" id="SSF57184">
    <property type="entry name" value="Growth factor receptor domain"/>
    <property type="match status" value="1"/>
</dbReference>
<evidence type="ECO:0000256" key="19">
    <source>
        <dbReference type="SAM" id="SignalP"/>
    </source>
</evidence>
<dbReference type="PROSITE" id="PS50026">
    <property type="entry name" value="EGF_3"/>
    <property type="match status" value="1"/>
</dbReference>
<feature type="disulfide bond" evidence="15">
    <location>
        <begin position="292"/>
        <end position="307"/>
    </location>
</feature>
<feature type="region of interest" description="Disordered" evidence="17">
    <location>
        <begin position="886"/>
        <end position="906"/>
    </location>
</feature>
<keyword evidence="6 19" id="KW-0732">Signal</keyword>
<keyword evidence="13" id="KW-0325">Glycoprotein</keyword>
<evidence type="ECO:0000256" key="16">
    <source>
        <dbReference type="PROSITE-ProRule" id="PRU00461"/>
    </source>
</evidence>
<dbReference type="Pfam" id="PF00058">
    <property type="entry name" value="Ldl_recept_b"/>
    <property type="match status" value="4"/>
</dbReference>
<feature type="repeat" description="LDL-receptor class B" evidence="16">
    <location>
        <begin position="573"/>
        <end position="616"/>
    </location>
</feature>
<feature type="region of interest" description="Disordered" evidence="17">
    <location>
        <begin position="766"/>
        <end position="822"/>
    </location>
</feature>
<dbReference type="InterPro" id="IPR000152">
    <property type="entry name" value="EGF-type_Asp/Asn_hydroxyl_site"/>
</dbReference>
<feature type="chain" id="PRO_5015564015" description="EGF-like domain-containing protein" evidence="19">
    <location>
        <begin position="24"/>
        <end position="906"/>
    </location>
</feature>
<dbReference type="AlphaFoldDB" id="A0A2T7NNM0"/>
<evidence type="ECO:0000256" key="1">
    <source>
        <dbReference type="ARBA" id="ARBA00004251"/>
    </source>
</evidence>